<evidence type="ECO:0000313" key="2">
    <source>
        <dbReference type="EMBL" id="TGY75666.1"/>
    </source>
</evidence>
<sequence length="102" mass="11721">MILVNTTFLVESGLEGEWTVWAHTVYIPTAVSAGYRHPLLMRVFSQEDNGGTTYALQIQCDGMPEASDWLDKLQPVLLDEINRRWGQHVLHFTTMMEEVERV</sequence>
<reference evidence="3" key="1">
    <citation type="submission" date="2016-04" db="EMBL/GenBank/DDBJ databases">
        <title>Complete Genome Sequences of Twelve Strains of a Stable Defined Moderately Diverse Mouse Microbiota 2 (sDMDMm2).</title>
        <authorList>
            <person name="Uchimura Y."/>
            <person name="Wyss M."/>
            <person name="Brugiroux S."/>
            <person name="Limenitakis J.P."/>
            <person name="Stecher B."/>
            <person name="McCoy K.D."/>
            <person name="Macpherson A.J."/>
        </authorList>
    </citation>
    <scope>NUCLEOTIDE SEQUENCE [LARGE SCALE GENOMIC DNA]</scope>
    <source>
        <strain evidence="3">YL27</strain>
    </source>
</reference>
<evidence type="ECO:0000313" key="4">
    <source>
        <dbReference type="Proteomes" id="UP000306630"/>
    </source>
</evidence>
<reference evidence="2 4" key="3">
    <citation type="submission" date="2019-04" db="EMBL/GenBank/DDBJ databases">
        <title>Microbes associate with the intestines of laboratory mice.</title>
        <authorList>
            <person name="Navarre W."/>
            <person name="Wong E."/>
            <person name="Huang K."/>
            <person name="Tropini C."/>
            <person name="Ng K."/>
            <person name="Yu B."/>
        </authorList>
    </citation>
    <scope>NUCLEOTIDE SEQUENCE [LARGE SCALE GENOMIC DNA]</scope>
    <source>
        <strain evidence="2 4">NM06_A21</strain>
    </source>
</reference>
<dbReference type="InterPro" id="IPR025563">
    <property type="entry name" value="DUF4286"/>
</dbReference>
<evidence type="ECO:0000313" key="1">
    <source>
        <dbReference type="EMBL" id="ANU62753.1"/>
    </source>
</evidence>
<protein>
    <submittedName>
        <fullName evidence="2">DUF4286 family protein</fullName>
    </submittedName>
</protein>
<reference evidence="1" key="2">
    <citation type="submission" date="2017-04" db="EMBL/GenBank/DDBJ databases">
        <title>Complete Genome Sequences of Twelve Strains of a Stable Defined Moderately Diverse Mouse Microbiota 2 (sDMDMm2).</title>
        <authorList>
            <person name="Uchimura Y."/>
            <person name="Wyss M."/>
            <person name="Brugiroux S."/>
            <person name="Limenitakis J.P."/>
            <person name="Stecher B."/>
            <person name="McCoy K.D."/>
            <person name="Macpherson A.J."/>
        </authorList>
    </citation>
    <scope>NUCLEOTIDE SEQUENCE</scope>
    <source>
        <strain evidence="1">YL27</strain>
    </source>
</reference>
<dbReference type="KEGG" id="pary:A4V02_02785"/>
<dbReference type="Pfam" id="PF14114">
    <property type="entry name" value="DUF4286"/>
    <property type="match status" value="1"/>
</dbReference>
<dbReference type="GeneID" id="65535768"/>
<name>A0A1B1S7I2_9BACT</name>
<gene>
    <name evidence="1" type="ORF">A4V02_02785</name>
    <name evidence="2" type="ORF">E5333_03165</name>
</gene>
<dbReference type="EMBL" id="SRYD01000009">
    <property type="protein sequence ID" value="TGY75666.1"/>
    <property type="molecule type" value="Genomic_DNA"/>
</dbReference>
<dbReference type="EMBL" id="CP015402">
    <property type="protein sequence ID" value="ANU62753.1"/>
    <property type="molecule type" value="Genomic_DNA"/>
</dbReference>
<dbReference type="Proteomes" id="UP000306630">
    <property type="component" value="Unassembled WGS sequence"/>
</dbReference>
<evidence type="ECO:0000313" key="3">
    <source>
        <dbReference type="Proteomes" id="UP000186351"/>
    </source>
</evidence>
<dbReference type="Proteomes" id="UP000186351">
    <property type="component" value="Chromosome"/>
</dbReference>
<dbReference type="STRING" id="1796646.A4V02_02785"/>
<dbReference type="AlphaFoldDB" id="A0A1B1S7I2"/>
<keyword evidence="3" id="KW-1185">Reference proteome</keyword>
<dbReference type="OrthoDB" id="1121837at2"/>
<proteinExistence type="predicted"/>
<accession>A0A1Z2XEA5</accession>
<accession>A0A1B1S7I2</accession>
<organism evidence="1 3">
    <name type="scientific">Muribaculum intestinale</name>
    <dbReference type="NCBI Taxonomy" id="1796646"/>
    <lineage>
        <taxon>Bacteria</taxon>
        <taxon>Pseudomonadati</taxon>
        <taxon>Bacteroidota</taxon>
        <taxon>Bacteroidia</taxon>
        <taxon>Bacteroidales</taxon>
        <taxon>Muribaculaceae</taxon>
        <taxon>Muribaculum</taxon>
    </lineage>
</organism>
<dbReference type="RefSeq" id="WP_068960132.1">
    <property type="nucleotide sequence ID" value="NZ_CAJTAP010000002.1"/>
</dbReference>